<dbReference type="PANTHER" id="PTHR47478:SF1">
    <property type="entry name" value="PYRIMIDINE 5'-NUCLEOTIDASE YJJG"/>
    <property type="match status" value="1"/>
</dbReference>
<reference evidence="1 2" key="1">
    <citation type="submission" date="2019-10" db="EMBL/GenBank/DDBJ databases">
        <authorList>
            <person name="Dong K."/>
        </authorList>
    </citation>
    <scope>NUCLEOTIDE SEQUENCE [LARGE SCALE GENOMIC DNA]</scope>
    <source>
        <strain evidence="1 2">DSM 28960</strain>
    </source>
</reference>
<dbReference type="SFLD" id="SFLDS00003">
    <property type="entry name" value="Haloacid_Dehalogenase"/>
    <property type="match status" value="1"/>
</dbReference>
<dbReference type="RefSeq" id="WP_153496764.1">
    <property type="nucleotide sequence ID" value="NZ_CBCRWP010000009.1"/>
</dbReference>
<dbReference type="InterPro" id="IPR006439">
    <property type="entry name" value="HAD-SF_hydro_IA"/>
</dbReference>
<keyword evidence="1" id="KW-0378">Hydrolase</keyword>
<dbReference type="Gene3D" id="1.10.150.240">
    <property type="entry name" value="Putative phosphatase, domain 2"/>
    <property type="match status" value="1"/>
</dbReference>
<dbReference type="GO" id="GO:0016787">
    <property type="term" value="F:hydrolase activity"/>
    <property type="evidence" value="ECO:0007669"/>
    <property type="project" value="UniProtKB-KW"/>
</dbReference>
<dbReference type="Gene3D" id="3.40.50.1000">
    <property type="entry name" value="HAD superfamily/HAD-like"/>
    <property type="match status" value="1"/>
</dbReference>
<dbReference type="InterPro" id="IPR023198">
    <property type="entry name" value="PGP-like_dom2"/>
</dbReference>
<dbReference type="Proteomes" id="UP000439550">
    <property type="component" value="Unassembled WGS sequence"/>
</dbReference>
<name>A0A7X2D0N2_9LACT</name>
<proteinExistence type="predicted"/>
<dbReference type="EMBL" id="WITJ01000012">
    <property type="protein sequence ID" value="MQW40104.1"/>
    <property type="molecule type" value="Genomic_DNA"/>
</dbReference>
<dbReference type="PANTHER" id="PTHR47478">
    <property type="match status" value="1"/>
</dbReference>
<evidence type="ECO:0000313" key="2">
    <source>
        <dbReference type="Proteomes" id="UP000439550"/>
    </source>
</evidence>
<accession>A0A7X2D0N2</accession>
<keyword evidence="2" id="KW-1185">Reference proteome</keyword>
<dbReference type="InterPro" id="IPR023214">
    <property type="entry name" value="HAD_sf"/>
</dbReference>
<evidence type="ECO:0000313" key="1">
    <source>
        <dbReference type="EMBL" id="MQW40104.1"/>
    </source>
</evidence>
<dbReference type="SFLD" id="SFLDG01129">
    <property type="entry name" value="C1.5:_HAD__Beta-PGM__Phosphata"/>
    <property type="match status" value="1"/>
</dbReference>
<dbReference type="Pfam" id="PF13419">
    <property type="entry name" value="HAD_2"/>
    <property type="match status" value="1"/>
</dbReference>
<organism evidence="1 2">
    <name type="scientific">Lactococcus hircilactis</name>
    <dbReference type="NCBI Taxonomy" id="1494462"/>
    <lineage>
        <taxon>Bacteria</taxon>
        <taxon>Bacillati</taxon>
        <taxon>Bacillota</taxon>
        <taxon>Bacilli</taxon>
        <taxon>Lactobacillales</taxon>
        <taxon>Streptococcaceae</taxon>
        <taxon>Lactococcus</taxon>
    </lineage>
</organism>
<dbReference type="InterPro" id="IPR041492">
    <property type="entry name" value="HAD_2"/>
</dbReference>
<dbReference type="SUPFAM" id="SSF56784">
    <property type="entry name" value="HAD-like"/>
    <property type="match status" value="1"/>
</dbReference>
<dbReference type="InterPro" id="IPR052550">
    <property type="entry name" value="Pyrimidine_5'-ntase_YjjG"/>
</dbReference>
<dbReference type="NCBIfam" id="TIGR01549">
    <property type="entry name" value="HAD-SF-IA-v1"/>
    <property type="match status" value="1"/>
</dbReference>
<sequence>MFKNIIFDWDNTLFPLKKYWNLAHRRIFLELLPLDTVTIDEFMAQYLIFDQKIWEQIHQGEISVAFGREERVRLVLDYFDIPYKPLFIKNFFDIYLTALIDEIKRDDVLVDRLLTLSKTYAISILSNGGSWEQREKIRQFGFEGMFPVYISEEVGLQKPDEAIFKCVLKNEHYAVSETLMVGDTLVHDIIPAQKLGMTGVYIGQEKETGATFEFQTIADFLDAIEKNELKK</sequence>
<dbReference type="InterPro" id="IPR036412">
    <property type="entry name" value="HAD-like_sf"/>
</dbReference>
<gene>
    <name evidence="1" type="ORF">GHI93_09210</name>
</gene>
<dbReference type="AlphaFoldDB" id="A0A7X2D0N2"/>
<dbReference type="OrthoDB" id="9802350at2"/>
<protein>
    <submittedName>
        <fullName evidence="1">HAD-IA family hydrolase</fullName>
    </submittedName>
</protein>
<comment type="caution">
    <text evidence="1">The sequence shown here is derived from an EMBL/GenBank/DDBJ whole genome shotgun (WGS) entry which is preliminary data.</text>
</comment>